<comment type="caution">
    <text evidence="2">The sequence shown here is derived from an EMBL/GenBank/DDBJ whole genome shotgun (WGS) entry which is preliminary data.</text>
</comment>
<organism evidence="2">
    <name type="scientific">marine sediment metagenome</name>
    <dbReference type="NCBI Taxonomy" id="412755"/>
    <lineage>
        <taxon>unclassified sequences</taxon>
        <taxon>metagenomes</taxon>
        <taxon>ecological metagenomes</taxon>
    </lineage>
</organism>
<dbReference type="Pfam" id="PF11843">
    <property type="entry name" value="DUF3363"/>
    <property type="match status" value="2"/>
</dbReference>
<dbReference type="EMBL" id="LAZR01000235">
    <property type="protein sequence ID" value="KKN80156.1"/>
    <property type="molecule type" value="Genomic_DNA"/>
</dbReference>
<feature type="compositionally biased region" description="Basic residues" evidence="1">
    <location>
        <begin position="11"/>
        <end position="22"/>
    </location>
</feature>
<reference evidence="2" key="1">
    <citation type="journal article" date="2015" name="Nature">
        <title>Complex archaea that bridge the gap between prokaryotes and eukaryotes.</title>
        <authorList>
            <person name="Spang A."/>
            <person name="Saw J.H."/>
            <person name="Jorgensen S.L."/>
            <person name="Zaremba-Niedzwiedzka K."/>
            <person name="Martijn J."/>
            <person name="Lind A.E."/>
            <person name="van Eijk R."/>
            <person name="Schleper C."/>
            <person name="Guy L."/>
            <person name="Ettema T.J."/>
        </authorList>
    </citation>
    <scope>NUCLEOTIDE SEQUENCE</scope>
</reference>
<feature type="compositionally biased region" description="Basic and acidic residues" evidence="1">
    <location>
        <begin position="1"/>
        <end position="10"/>
    </location>
</feature>
<dbReference type="InterPro" id="IPR021795">
    <property type="entry name" value="DUF3363"/>
</dbReference>
<evidence type="ECO:0000256" key="1">
    <source>
        <dbReference type="SAM" id="MobiDB-lite"/>
    </source>
</evidence>
<name>A0A0F9W3A3_9ZZZZ</name>
<feature type="region of interest" description="Disordered" evidence="1">
    <location>
        <begin position="1"/>
        <end position="61"/>
    </location>
</feature>
<gene>
    <name evidence="2" type="ORF">LCGC14_0332380</name>
</gene>
<evidence type="ECO:0008006" key="3">
    <source>
        <dbReference type="Google" id="ProtNLM"/>
    </source>
</evidence>
<sequence>MSERDSDFRVRPGRIRSTRAPRPKSFINQVLRAAKRSGHADGASSSASTTGRSPAFGRSSFGRGRINFSRNRLFSSNRRVVVAARIGRHSGKAFRSAPLSAHLSYLKRDGVTRDGEKAVMFDARSDRADDLAFSERSKDDRHHFRFIVSPEDAGEMTDLRAFTRDLAKQMEADLGSRLDWVAVAHWNTDNPHVHLLVRGVDDAGADLIISRDYISRGLRSRAEDLVSIELGPRPEHEIRHALEKEISAERWTRLDVEIRIAADETGYIDLRPEANAAPVDDTRRLMIGRIQHLEKMGLAAPAGPGEWMVGLEAERSLRELGMRSDIIKTMHRAFTERGQDRGIADYVIDVDAAGAPIIGPLVDKGLQNELTGEAYAVINGTDGRAHHIRFRGIEAFEHAPPIGGIVEVRRFGGPEDERPTLVLANRSDFDLNHQITAPGATWLDHRLVEREPMPLAMGGFGREVREAMSARADHLAEEGLARRQGQRVILQRDLLNTLRRRELDASAARLSRDTGLPHLKTTAGENVSGTYRQRLTLTSGRFAMVDNGLGFQLVPWSPPLEKKLGQHIAGVVNDGGIEWSLGRKRGLAL</sequence>
<accession>A0A0F9W3A3</accession>
<proteinExistence type="predicted"/>
<feature type="compositionally biased region" description="Low complexity" evidence="1">
    <location>
        <begin position="40"/>
        <end position="53"/>
    </location>
</feature>
<protein>
    <recommendedName>
        <fullName evidence="3">DUF3363 domain-containing protein</fullName>
    </recommendedName>
</protein>
<evidence type="ECO:0000313" key="2">
    <source>
        <dbReference type="EMBL" id="KKN80156.1"/>
    </source>
</evidence>
<dbReference type="AlphaFoldDB" id="A0A0F9W3A3"/>